<evidence type="ECO:0000256" key="11">
    <source>
        <dbReference type="SAM" id="SignalP"/>
    </source>
</evidence>
<evidence type="ECO:0000256" key="4">
    <source>
        <dbReference type="ARBA" id="ARBA00007495"/>
    </source>
</evidence>
<dbReference type="Proteomes" id="UP000281245">
    <property type="component" value="Unassembled WGS sequence"/>
</dbReference>
<keyword evidence="5" id="KW-0964">Secreted</keyword>
<dbReference type="InterPro" id="IPR017853">
    <property type="entry name" value="GH"/>
</dbReference>
<dbReference type="AlphaFoldDB" id="A0A3M6W051"/>
<name>A0A3M6W051_HORWE</name>
<dbReference type="InterPro" id="IPR044846">
    <property type="entry name" value="GH10"/>
</dbReference>
<dbReference type="GO" id="GO:0045493">
    <property type="term" value="P:xylan catabolic process"/>
    <property type="evidence" value="ECO:0007669"/>
    <property type="project" value="UniProtKB-KW"/>
</dbReference>
<dbReference type="Proteomes" id="UP000282582">
    <property type="component" value="Unassembled WGS sequence"/>
</dbReference>
<gene>
    <name evidence="14" type="ORF">D0868_14548</name>
    <name evidence="13" type="ORF">D0869_15182</name>
</gene>
<reference evidence="15 16" key="1">
    <citation type="journal article" date="2018" name="BMC Genomics">
        <title>Genomic evidence for intraspecific hybridization in a clonal and extremely halotolerant yeast.</title>
        <authorList>
            <person name="Gostincar C."/>
            <person name="Stajich J.E."/>
            <person name="Zupancic J."/>
            <person name="Zalar P."/>
            <person name="Gunde-Cimerman N."/>
        </authorList>
    </citation>
    <scope>NUCLEOTIDE SEQUENCE [LARGE SCALE GENOMIC DNA]</scope>
    <source>
        <strain evidence="14 16">EXF-6654</strain>
        <strain evidence="13 15">EXF-6656</strain>
    </source>
</reference>
<keyword evidence="10" id="KW-0326">Glycosidase</keyword>
<evidence type="ECO:0000313" key="13">
    <source>
        <dbReference type="EMBL" id="RMX71879.1"/>
    </source>
</evidence>
<evidence type="ECO:0000256" key="10">
    <source>
        <dbReference type="RuleBase" id="RU361174"/>
    </source>
</evidence>
<dbReference type="GO" id="GO:0031176">
    <property type="term" value="F:endo-1,4-beta-xylanase activity"/>
    <property type="evidence" value="ECO:0007669"/>
    <property type="project" value="UniProtKB-EC"/>
</dbReference>
<dbReference type="Pfam" id="PF00331">
    <property type="entry name" value="Glyco_hydro_10"/>
    <property type="match status" value="2"/>
</dbReference>
<dbReference type="EC" id="3.2.1.8" evidence="10"/>
<evidence type="ECO:0000313" key="15">
    <source>
        <dbReference type="Proteomes" id="UP000281245"/>
    </source>
</evidence>
<dbReference type="InterPro" id="IPR001000">
    <property type="entry name" value="GH10_dom"/>
</dbReference>
<keyword evidence="8 10" id="KW-0119">Carbohydrate metabolism</keyword>
<dbReference type="EMBL" id="QWIK01002180">
    <property type="protein sequence ID" value="RMX90230.1"/>
    <property type="molecule type" value="Genomic_DNA"/>
</dbReference>
<feature type="domain" description="GH10" evidence="12">
    <location>
        <begin position="28"/>
        <end position="369"/>
    </location>
</feature>
<comment type="pathway">
    <text evidence="3">Glycan degradation; xylan degradation.</text>
</comment>
<dbReference type="PANTHER" id="PTHR31490:SF35">
    <property type="entry name" value="ENDO-1,4-BETA-XYLANASE"/>
    <property type="match status" value="1"/>
</dbReference>
<evidence type="ECO:0000256" key="9">
    <source>
        <dbReference type="ARBA" id="ARBA00023326"/>
    </source>
</evidence>
<dbReference type="SUPFAM" id="SSF51445">
    <property type="entry name" value="(Trans)glycosidases"/>
    <property type="match status" value="1"/>
</dbReference>
<dbReference type="PROSITE" id="PS51760">
    <property type="entry name" value="GH10_2"/>
    <property type="match status" value="1"/>
</dbReference>
<keyword evidence="6" id="KW-0858">Xylan degradation</keyword>
<comment type="subcellular location">
    <subcellularLocation>
        <location evidence="2">Secreted</location>
    </subcellularLocation>
</comment>
<feature type="signal peptide" evidence="11">
    <location>
        <begin position="1"/>
        <end position="17"/>
    </location>
</feature>
<dbReference type="PANTHER" id="PTHR31490">
    <property type="entry name" value="GLYCOSYL HYDROLASE"/>
    <property type="match status" value="1"/>
</dbReference>
<evidence type="ECO:0000256" key="3">
    <source>
        <dbReference type="ARBA" id="ARBA00004851"/>
    </source>
</evidence>
<sequence>MHFKQVLPLALAGLVAAGGKDKGPKGPKGLQLAMHKQHKDYFGVALTPRDDTQEQAIINNRKDFGSVTPENAMKWEVTEPNQNEFSFDAADEVVEIADSNHQDVRCHTCKKPPLVMERTPHSNLLSRTVVWHSQLPTWVSGGNFDNETLIEVMRNHITNVAGRYKNACTRWDVVNEALNEDGTYRESVFYNTIGEAYIPIAFQIAAEVTPHSKLYYNDYNLEYNGAKTAGARRIVDLVQSYGVRIDGVGLQAHLTSEGTASSGGGVTPSTETLTTVLKSFTSKGVDVAYTELDVRFTLPVTDEDLQQQADAYARVTQSCLNVRRCREITVWGAVDKYSWIPGVFPGEGAALMWNDDYEKKPAYYAVLNKLQQKPKH</sequence>
<dbReference type="Gene3D" id="3.20.20.80">
    <property type="entry name" value="Glycosidases"/>
    <property type="match status" value="1"/>
</dbReference>
<protein>
    <recommendedName>
        <fullName evidence="10">Beta-xylanase</fullName>
        <ecNumber evidence="10">3.2.1.8</ecNumber>
    </recommendedName>
</protein>
<evidence type="ECO:0000259" key="12">
    <source>
        <dbReference type="PROSITE" id="PS51760"/>
    </source>
</evidence>
<feature type="chain" id="PRO_5033800963" description="Beta-xylanase" evidence="11">
    <location>
        <begin position="18"/>
        <end position="376"/>
    </location>
</feature>
<evidence type="ECO:0000256" key="6">
    <source>
        <dbReference type="ARBA" id="ARBA00022651"/>
    </source>
</evidence>
<keyword evidence="9 10" id="KW-0624">Polysaccharide degradation</keyword>
<evidence type="ECO:0000313" key="14">
    <source>
        <dbReference type="EMBL" id="RMX90230.1"/>
    </source>
</evidence>
<evidence type="ECO:0000256" key="5">
    <source>
        <dbReference type="ARBA" id="ARBA00022525"/>
    </source>
</evidence>
<evidence type="ECO:0000256" key="7">
    <source>
        <dbReference type="ARBA" id="ARBA00022801"/>
    </source>
</evidence>
<evidence type="ECO:0000313" key="16">
    <source>
        <dbReference type="Proteomes" id="UP000282582"/>
    </source>
</evidence>
<evidence type="ECO:0000256" key="1">
    <source>
        <dbReference type="ARBA" id="ARBA00000681"/>
    </source>
</evidence>
<dbReference type="PRINTS" id="PR00134">
    <property type="entry name" value="GLHYDRLASE10"/>
</dbReference>
<organism evidence="13 15">
    <name type="scientific">Hortaea werneckii</name>
    <name type="common">Black yeast</name>
    <name type="synonym">Cladosporium werneckii</name>
    <dbReference type="NCBI Taxonomy" id="91943"/>
    <lineage>
        <taxon>Eukaryota</taxon>
        <taxon>Fungi</taxon>
        <taxon>Dikarya</taxon>
        <taxon>Ascomycota</taxon>
        <taxon>Pezizomycotina</taxon>
        <taxon>Dothideomycetes</taxon>
        <taxon>Dothideomycetidae</taxon>
        <taxon>Mycosphaerellales</taxon>
        <taxon>Teratosphaeriaceae</taxon>
        <taxon>Hortaea</taxon>
    </lineage>
</organism>
<dbReference type="SMART" id="SM00633">
    <property type="entry name" value="Glyco_10"/>
    <property type="match status" value="1"/>
</dbReference>
<comment type="similarity">
    <text evidence="4 10">Belongs to the glycosyl hydrolase 10 (cellulase F) family.</text>
</comment>
<keyword evidence="7 10" id="KW-0378">Hydrolase</keyword>
<evidence type="ECO:0000256" key="2">
    <source>
        <dbReference type="ARBA" id="ARBA00004613"/>
    </source>
</evidence>
<proteinExistence type="inferred from homology"/>
<dbReference type="GO" id="GO:0005576">
    <property type="term" value="C:extracellular region"/>
    <property type="evidence" value="ECO:0007669"/>
    <property type="project" value="UniProtKB-SubCell"/>
</dbReference>
<accession>A0A3M6W051</accession>
<keyword evidence="11" id="KW-0732">Signal</keyword>
<dbReference type="OrthoDB" id="3055998at2759"/>
<comment type="catalytic activity">
    <reaction evidence="1 10">
        <text>Endohydrolysis of (1-&gt;4)-beta-D-xylosidic linkages in xylans.</text>
        <dbReference type="EC" id="3.2.1.8"/>
    </reaction>
</comment>
<comment type="caution">
    <text evidence="13">The sequence shown here is derived from an EMBL/GenBank/DDBJ whole genome shotgun (WGS) entry which is preliminary data.</text>
</comment>
<evidence type="ECO:0000256" key="8">
    <source>
        <dbReference type="ARBA" id="ARBA00023277"/>
    </source>
</evidence>
<dbReference type="EMBL" id="QWIJ01002467">
    <property type="protein sequence ID" value="RMX71879.1"/>
    <property type="molecule type" value="Genomic_DNA"/>
</dbReference>